<evidence type="ECO:0000256" key="2">
    <source>
        <dbReference type="ARBA" id="ARBA00022801"/>
    </source>
</evidence>
<dbReference type="PROSITE" id="PS01173">
    <property type="entry name" value="LIPASE_GDXG_HIS"/>
    <property type="match status" value="1"/>
</dbReference>
<evidence type="ECO:0000313" key="5">
    <source>
        <dbReference type="Proteomes" id="UP000287533"/>
    </source>
</evidence>
<dbReference type="InterPro" id="IPR049492">
    <property type="entry name" value="BD-FAE-like_dom"/>
</dbReference>
<name>A0A430FH71_9BIFI</name>
<evidence type="ECO:0000313" key="4">
    <source>
        <dbReference type="EMBL" id="RSX52196.1"/>
    </source>
</evidence>
<dbReference type="RefSeq" id="WP_164514778.1">
    <property type="nucleotide sequence ID" value="NZ_QXGL01000005.1"/>
</dbReference>
<protein>
    <submittedName>
        <fullName evidence="4">Alpha/beta hydrolase</fullName>
    </submittedName>
</protein>
<proteinExistence type="inferred from homology"/>
<dbReference type="PANTHER" id="PTHR48081:SF13">
    <property type="entry name" value="ALPHA_BETA HYDROLASE"/>
    <property type="match status" value="1"/>
</dbReference>
<keyword evidence="5" id="KW-1185">Reference proteome</keyword>
<evidence type="ECO:0000256" key="1">
    <source>
        <dbReference type="ARBA" id="ARBA00010515"/>
    </source>
</evidence>
<comment type="similarity">
    <text evidence="1">Belongs to the 'GDXG' lipolytic enzyme family.</text>
</comment>
<dbReference type="Pfam" id="PF20434">
    <property type="entry name" value="BD-FAE"/>
    <property type="match status" value="1"/>
</dbReference>
<keyword evidence="2 4" id="KW-0378">Hydrolase</keyword>
<dbReference type="AlphaFoldDB" id="A0A430FH71"/>
<gene>
    <name evidence="4" type="ORF">D2E25_1609</name>
</gene>
<dbReference type="EMBL" id="QXGL01000005">
    <property type="protein sequence ID" value="RSX52196.1"/>
    <property type="molecule type" value="Genomic_DNA"/>
</dbReference>
<dbReference type="Gene3D" id="3.40.50.1820">
    <property type="entry name" value="alpha/beta hydrolase"/>
    <property type="match status" value="1"/>
</dbReference>
<dbReference type="InterPro" id="IPR002168">
    <property type="entry name" value="Lipase_GDXG_HIS_AS"/>
</dbReference>
<organism evidence="4 5">
    <name type="scientific">Bifidobacterium goeldii</name>
    <dbReference type="NCBI Taxonomy" id="2306975"/>
    <lineage>
        <taxon>Bacteria</taxon>
        <taxon>Bacillati</taxon>
        <taxon>Actinomycetota</taxon>
        <taxon>Actinomycetes</taxon>
        <taxon>Bifidobacteriales</taxon>
        <taxon>Bifidobacteriaceae</taxon>
        <taxon>Bifidobacterium</taxon>
    </lineage>
</organism>
<dbReference type="SUPFAM" id="SSF53474">
    <property type="entry name" value="alpha/beta-Hydrolases"/>
    <property type="match status" value="1"/>
</dbReference>
<accession>A0A430FH71</accession>
<comment type="caution">
    <text evidence="4">The sequence shown here is derived from an EMBL/GenBank/DDBJ whole genome shotgun (WGS) entry which is preliminary data.</text>
</comment>
<dbReference type="Proteomes" id="UP000287533">
    <property type="component" value="Unassembled WGS sequence"/>
</dbReference>
<feature type="domain" description="BD-FAE-like" evidence="3">
    <location>
        <begin position="44"/>
        <end position="256"/>
    </location>
</feature>
<dbReference type="InterPro" id="IPR050300">
    <property type="entry name" value="GDXG_lipolytic_enzyme"/>
</dbReference>
<dbReference type="PANTHER" id="PTHR48081">
    <property type="entry name" value="AB HYDROLASE SUPERFAMILY PROTEIN C4A8.06C"/>
    <property type="match status" value="1"/>
</dbReference>
<dbReference type="InterPro" id="IPR029058">
    <property type="entry name" value="AB_hydrolase_fold"/>
</dbReference>
<dbReference type="GO" id="GO:0016787">
    <property type="term" value="F:hydrolase activity"/>
    <property type="evidence" value="ECO:0007669"/>
    <property type="project" value="UniProtKB-KW"/>
</dbReference>
<reference evidence="4 5" key="1">
    <citation type="submission" date="2018-09" db="EMBL/GenBank/DDBJ databases">
        <title>Characterization of the phylogenetic diversity of five novel species belonging to the genus Bifidobacterium.</title>
        <authorList>
            <person name="Lugli G.A."/>
            <person name="Duranti S."/>
            <person name="Milani C."/>
        </authorList>
    </citation>
    <scope>NUCLEOTIDE SEQUENCE [LARGE SCALE GENOMIC DNA]</scope>
    <source>
        <strain evidence="4 5">2034B</strain>
    </source>
</reference>
<evidence type="ECO:0000259" key="3">
    <source>
        <dbReference type="Pfam" id="PF20434"/>
    </source>
</evidence>
<sequence>MHITELTDLDYAGTGLQSHKLYLAIPESTSKITPGASTDGTAPAPHPLIVYIHGGGWVGGNFDAGATGLATGRADTEAFLKAGYAVAVINYRLSTEARWPAQIHDCKAAIRFLRAHASDWNIDPNRIVAWGASAGAHLAQFLGFTNGNEHYDNRSIGYDTATRNASSDVNVVIAAFGISNIATWSTSDAYWHDMVEYYKDTILGADRTAAEEADASPIAHVTTSPSLAETMPPMLLAHADDDPVVPAQQTRALECRLREAGLSEHIETWYPETGGHGDPEVWRSPKATTRFIGFCNAHLG</sequence>